<accession>A0ABS4ZGM0</accession>
<feature type="transmembrane region" description="Helical" evidence="10">
    <location>
        <begin position="100"/>
        <end position="127"/>
    </location>
</feature>
<comment type="similarity">
    <text evidence="7 10">Belongs to the fluoride channel Fluc/FEX (TC 1.A.43) family.</text>
</comment>
<evidence type="ECO:0000256" key="7">
    <source>
        <dbReference type="ARBA" id="ARBA00035120"/>
    </source>
</evidence>
<comment type="subcellular location">
    <subcellularLocation>
        <location evidence="1 10">Cell membrane</location>
        <topology evidence="1 10">Multi-pass membrane protein</topology>
    </subcellularLocation>
</comment>
<reference evidence="11 12" key="1">
    <citation type="submission" date="2021-03" db="EMBL/GenBank/DDBJ databases">
        <title>Sequencing the genomes of 1000 actinobacteria strains.</title>
        <authorList>
            <person name="Klenk H.-P."/>
        </authorList>
    </citation>
    <scope>NUCLEOTIDE SEQUENCE [LARGE SCALE GENOMIC DNA]</scope>
    <source>
        <strain evidence="11 12">DSM 24221</strain>
    </source>
</reference>
<keyword evidence="2 10" id="KW-1003">Cell membrane</keyword>
<keyword evidence="10" id="KW-0406">Ion transport</keyword>
<comment type="function">
    <text evidence="9 10">Fluoride-specific ion channel. Important for reducing fluoride concentration in the cell, thus reducing its toxicity.</text>
</comment>
<proteinExistence type="inferred from homology"/>
<dbReference type="PANTHER" id="PTHR28259">
    <property type="entry name" value="FLUORIDE EXPORT PROTEIN 1-RELATED"/>
    <property type="match status" value="1"/>
</dbReference>
<keyword evidence="5 10" id="KW-0472">Membrane</keyword>
<evidence type="ECO:0000313" key="12">
    <source>
        <dbReference type="Proteomes" id="UP001519362"/>
    </source>
</evidence>
<feature type="binding site" evidence="10">
    <location>
        <position position="82"/>
    </location>
    <ligand>
        <name>Na(+)</name>
        <dbReference type="ChEBI" id="CHEBI:29101"/>
        <note>structural</note>
    </ligand>
</feature>
<evidence type="ECO:0000313" key="11">
    <source>
        <dbReference type="EMBL" id="MBP2436420.1"/>
    </source>
</evidence>
<gene>
    <name evidence="10" type="primary">fluC</name>
    <name evidence="10" type="synonym">crcB</name>
    <name evidence="11" type="ORF">JOF34_001006</name>
</gene>
<comment type="catalytic activity">
    <reaction evidence="8">
        <text>fluoride(in) = fluoride(out)</text>
        <dbReference type="Rhea" id="RHEA:76159"/>
        <dbReference type="ChEBI" id="CHEBI:17051"/>
    </reaction>
    <physiologicalReaction direction="left-to-right" evidence="8">
        <dbReference type="Rhea" id="RHEA:76160"/>
    </physiologicalReaction>
</comment>
<comment type="activity regulation">
    <text evidence="10">Na(+) is not transported, but it plays an essential structural role and its presence is essential for fluoride channel function.</text>
</comment>
<feature type="transmembrane region" description="Helical" evidence="10">
    <location>
        <begin position="37"/>
        <end position="57"/>
    </location>
</feature>
<feature type="binding site" evidence="10">
    <location>
        <position position="79"/>
    </location>
    <ligand>
        <name>Na(+)</name>
        <dbReference type="ChEBI" id="CHEBI:29101"/>
        <note>structural</note>
    </ligand>
</feature>
<evidence type="ECO:0000256" key="9">
    <source>
        <dbReference type="ARBA" id="ARBA00049940"/>
    </source>
</evidence>
<protein>
    <recommendedName>
        <fullName evidence="10">Fluoride-specific ion channel FluC</fullName>
    </recommendedName>
</protein>
<evidence type="ECO:0000256" key="1">
    <source>
        <dbReference type="ARBA" id="ARBA00004651"/>
    </source>
</evidence>
<dbReference type="HAMAP" id="MF_00454">
    <property type="entry name" value="FluC"/>
    <property type="match status" value="1"/>
</dbReference>
<organism evidence="11 12">
    <name type="scientific">Microbacterium amylolyticum</name>
    <dbReference type="NCBI Taxonomy" id="936337"/>
    <lineage>
        <taxon>Bacteria</taxon>
        <taxon>Bacillati</taxon>
        <taxon>Actinomycetota</taxon>
        <taxon>Actinomycetes</taxon>
        <taxon>Micrococcales</taxon>
        <taxon>Microbacteriaceae</taxon>
        <taxon>Microbacterium</taxon>
    </lineage>
</organism>
<dbReference type="EMBL" id="JAGIOL010000001">
    <property type="protein sequence ID" value="MBP2436420.1"/>
    <property type="molecule type" value="Genomic_DNA"/>
</dbReference>
<keyword evidence="3 10" id="KW-0812">Transmembrane</keyword>
<dbReference type="Pfam" id="PF02537">
    <property type="entry name" value="CRCB"/>
    <property type="match status" value="1"/>
</dbReference>
<evidence type="ECO:0000256" key="5">
    <source>
        <dbReference type="ARBA" id="ARBA00023136"/>
    </source>
</evidence>
<keyword evidence="10" id="KW-0479">Metal-binding</keyword>
<evidence type="ECO:0000256" key="10">
    <source>
        <dbReference type="HAMAP-Rule" id="MF_00454"/>
    </source>
</evidence>
<evidence type="ECO:0000256" key="8">
    <source>
        <dbReference type="ARBA" id="ARBA00035585"/>
    </source>
</evidence>
<dbReference type="Proteomes" id="UP001519362">
    <property type="component" value="Unassembled WGS sequence"/>
</dbReference>
<evidence type="ECO:0000256" key="2">
    <source>
        <dbReference type="ARBA" id="ARBA00022475"/>
    </source>
</evidence>
<dbReference type="RefSeq" id="WP_165136424.1">
    <property type="nucleotide sequence ID" value="NZ_CP049253.1"/>
</dbReference>
<keyword evidence="6 10" id="KW-0407">Ion channel</keyword>
<keyword evidence="10" id="KW-0915">Sodium</keyword>
<keyword evidence="12" id="KW-1185">Reference proteome</keyword>
<dbReference type="PANTHER" id="PTHR28259:SF1">
    <property type="entry name" value="FLUORIDE EXPORT PROTEIN 1-RELATED"/>
    <property type="match status" value="1"/>
</dbReference>
<dbReference type="InterPro" id="IPR003691">
    <property type="entry name" value="FluC"/>
</dbReference>
<evidence type="ECO:0000256" key="4">
    <source>
        <dbReference type="ARBA" id="ARBA00022989"/>
    </source>
</evidence>
<name>A0ABS4ZGM0_9MICO</name>
<keyword evidence="10" id="KW-0813">Transport</keyword>
<evidence type="ECO:0000256" key="6">
    <source>
        <dbReference type="ARBA" id="ARBA00023303"/>
    </source>
</evidence>
<comment type="caution">
    <text evidence="11">The sequence shown here is derived from an EMBL/GenBank/DDBJ whole genome shotgun (WGS) entry which is preliminary data.</text>
</comment>
<evidence type="ECO:0000256" key="3">
    <source>
        <dbReference type="ARBA" id="ARBA00022692"/>
    </source>
</evidence>
<keyword evidence="4 10" id="KW-1133">Transmembrane helix</keyword>
<feature type="transmembrane region" description="Helical" evidence="10">
    <location>
        <begin position="69"/>
        <end position="88"/>
    </location>
</feature>
<sequence>MSAPLLALVIAVSGGVGAGLRFTIDQAMRGVRVRLRFPLPVLIINASGCFVMAFLVGGFGGTTADFPPSLLAIEAGLLGGFTTFSTVSTDTAEMWHEKRYGAAIANAGGTLVVCLGAAIAGMTLAAAMR</sequence>